<dbReference type="CDD" id="cd22997">
    <property type="entry name" value="GT_LH"/>
    <property type="match status" value="1"/>
</dbReference>
<protein>
    <recommendedName>
        <fullName evidence="1">PLOD1-3-like GT domain-containing protein</fullName>
    </recommendedName>
</protein>
<dbReference type="AlphaFoldDB" id="A0A0F9RQS8"/>
<feature type="domain" description="PLOD1-3-like GT" evidence="1">
    <location>
        <begin position="38"/>
        <end position="134"/>
    </location>
</feature>
<dbReference type="Pfam" id="PF25342">
    <property type="entry name" value="GT_PLOD"/>
    <property type="match status" value="1"/>
</dbReference>
<evidence type="ECO:0000313" key="2">
    <source>
        <dbReference type="EMBL" id="KKN57044.1"/>
    </source>
</evidence>
<gene>
    <name evidence="2" type="ORF">LCGC14_0566260</name>
</gene>
<proteinExistence type="predicted"/>
<organism evidence="2">
    <name type="scientific">marine sediment metagenome</name>
    <dbReference type="NCBI Taxonomy" id="412755"/>
    <lineage>
        <taxon>unclassified sequences</taxon>
        <taxon>metagenomes</taxon>
        <taxon>ecological metagenomes</taxon>
    </lineage>
</organism>
<reference evidence="2" key="1">
    <citation type="journal article" date="2015" name="Nature">
        <title>Complex archaea that bridge the gap between prokaryotes and eukaryotes.</title>
        <authorList>
            <person name="Spang A."/>
            <person name="Saw J.H."/>
            <person name="Jorgensen S.L."/>
            <person name="Zaremba-Niedzwiedzka K."/>
            <person name="Martijn J."/>
            <person name="Lind A.E."/>
            <person name="van Eijk R."/>
            <person name="Schleper C."/>
            <person name="Guy L."/>
            <person name="Ettema T.J."/>
        </authorList>
    </citation>
    <scope>NUCLEOTIDE SEQUENCE</scope>
</reference>
<name>A0A0F9RQS8_9ZZZZ</name>
<accession>A0A0F9RQS8</accession>
<dbReference type="EMBL" id="LAZR01000822">
    <property type="protein sequence ID" value="KKN57044.1"/>
    <property type="molecule type" value="Genomic_DNA"/>
</dbReference>
<dbReference type="InterPro" id="IPR057589">
    <property type="entry name" value="GT_PLOD"/>
</dbReference>
<comment type="caution">
    <text evidence="2">The sequence shown here is derived from an EMBL/GenBank/DDBJ whole genome shotgun (WGS) entry which is preliminary data.</text>
</comment>
<evidence type="ECO:0000259" key="1">
    <source>
        <dbReference type="Pfam" id="PF25342"/>
    </source>
</evidence>
<sequence>MTHNYTTKSLLEKNLDHLGIDNYVCLNRPEVTEWNHIYKITWLLDYLKNTTCKDDLILYCDPADSIFINNPQKILDIFSKYKCELLFMSTTMPRGYPTKKSRIWAKHFNGTSYQHLNAGVFVGRKNFLLKFLEEFLKLLKEIQLRKHPIWKLLRDYYPDKIVDIYSKKTSQYELNISDQNIFRYMHPKYPQVKIDIHNELAIRNRMNIFTYFKYIIYKFIYND</sequence>